<dbReference type="RefSeq" id="WP_156711555.1">
    <property type="nucleotide sequence ID" value="NZ_WPHG01000001.1"/>
</dbReference>
<dbReference type="SUPFAM" id="SSF52833">
    <property type="entry name" value="Thioredoxin-like"/>
    <property type="match status" value="1"/>
</dbReference>
<sequence>MTLPAENLLSRETSPYLRQHADNPVHWRAWSSAALAEARALNRPILLSIGYAACHWCHVMAHESFEDAETAAVMNRLYVNIKVDREERPDIDQIFMAALTATGEQGGWPLTMFLTPDARPFWGGTYFPKENQYGRPGFTAVLKAVHAAWTDNKAAIEQNAETLNAHVARGLAPVVDASQDDSAPLASLAASIADMTDPARGGLRGAPKFPNAPFMTALWHGWLDDGESRYREAFLTSLRGMLNGGIYDHVGGGLCRYSTDGDWLVPHFEKMLYDNAQMIRHCLWAHAETADDIFRDRIETTVEWLAREMRLESGGFASSLDADSAGEEGVFYTWTRDRIETVLGNDSDFFFRHLKLGTAQHWDGDPVLFAPTPPEADADDDPERLSELLAKLRATRAERPPPGRDDKVLVDWNGLMIRALAEAGRYFGRPNWVEMAAGAYRFVVESIEGDRLPHSILGSDRLFPGMSSDYAAMINAAIALTEASGERQTIDQALDWAARLEDWYGDGASGHYLTASDSSDVPFRIRGDADDAVASATSQIIEALSRLAAATADMDLTLKSIAVARAALGRVTQQRFGQAGIIVAAATAFDPRKLVIEGGSASEFLSATNRYPDPRRVDVIAPASADLGLALPAGTAVADGPAAYLCHGQTCLPPIKAAGELAARLAETVRRAAE</sequence>
<dbReference type="PANTHER" id="PTHR42899:SF1">
    <property type="entry name" value="SPERMATOGENESIS-ASSOCIATED PROTEIN 20"/>
    <property type="match status" value="1"/>
</dbReference>
<reference evidence="2 3" key="1">
    <citation type="submission" date="2019-12" db="EMBL/GenBank/DDBJ databases">
        <title>Nitratireductor arenosus sp. nov., Isolated from sea sand, Jeju island, South Korea.</title>
        <authorList>
            <person name="Kim W."/>
        </authorList>
    </citation>
    <scope>NUCLEOTIDE SEQUENCE [LARGE SCALE GENOMIC DNA]</scope>
    <source>
        <strain evidence="2 3">CAU 1489</strain>
    </source>
</reference>
<dbReference type="EMBL" id="WPHG01000001">
    <property type="protein sequence ID" value="MVA96635.1"/>
    <property type="molecule type" value="Genomic_DNA"/>
</dbReference>
<keyword evidence="3" id="KW-1185">Reference proteome</keyword>
<organism evidence="2 3">
    <name type="scientific">Nitratireductor arenosus</name>
    <dbReference type="NCBI Taxonomy" id="2682096"/>
    <lineage>
        <taxon>Bacteria</taxon>
        <taxon>Pseudomonadati</taxon>
        <taxon>Pseudomonadota</taxon>
        <taxon>Alphaproteobacteria</taxon>
        <taxon>Hyphomicrobiales</taxon>
        <taxon>Phyllobacteriaceae</taxon>
        <taxon>Nitratireductor</taxon>
    </lineage>
</organism>
<dbReference type="SUPFAM" id="SSF48208">
    <property type="entry name" value="Six-hairpin glycosidases"/>
    <property type="match status" value="1"/>
</dbReference>
<accession>A0A844QBL1</accession>
<dbReference type="Proteomes" id="UP000463224">
    <property type="component" value="Unassembled WGS sequence"/>
</dbReference>
<dbReference type="InterPro" id="IPR004879">
    <property type="entry name" value="Ssp411-like_TRX"/>
</dbReference>
<dbReference type="CDD" id="cd02955">
    <property type="entry name" value="SSP411"/>
    <property type="match status" value="1"/>
</dbReference>
<dbReference type="Gene3D" id="3.40.30.10">
    <property type="entry name" value="Glutaredoxin"/>
    <property type="match status" value="1"/>
</dbReference>
<proteinExistence type="predicted"/>
<evidence type="ECO:0000313" key="2">
    <source>
        <dbReference type="EMBL" id="MVA96635.1"/>
    </source>
</evidence>
<dbReference type="GO" id="GO:0005975">
    <property type="term" value="P:carbohydrate metabolic process"/>
    <property type="evidence" value="ECO:0007669"/>
    <property type="project" value="InterPro"/>
</dbReference>
<dbReference type="InterPro" id="IPR036249">
    <property type="entry name" value="Thioredoxin-like_sf"/>
</dbReference>
<dbReference type="AlphaFoldDB" id="A0A844QBL1"/>
<evidence type="ECO:0000259" key="1">
    <source>
        <dbReference type="Pfam" id="PF03190"/>
    </source>
</evidence>
<evidence type="ECO:0000313" key="3">
    <source>
        <dbReference type="Proteomes" id="UP000463224"/>
    </source>
</evidence>
<dbReference type="InterPro" id="IPR024705">
    <property type="entry name" value="Ssp411"/>
</dbReference>
<dbReference type="PANTHER" id="PTHR42899">
    <property type="entry name" value="SPERMATOGENESIS-ASSOCIATED PROTEIN 20"/>
    <property type="match status" value="1"/>
</dbReference>
<name>A0A844QBL1_9HYPH</name>
<comment type="caution">
    <text evidence="2">The sequence shown here is derived from an EMBL/GenBank/DDBJ whole genome shotgun (WGS) entry which is preliminary data.</text>
</comment>
<dbReference type="PIRSF" id="PIRSF006402">
    <property type="entry name" value="UCP006402_thioredoxin"/>
    <property type="match status" value="1"/>
</dbReference>
<protein>
    <submittedName>
        <fullName evidence="2">DUF255 domain-containing protein</fullName>
    </submittedName>
</protein>
<dbReference type="InterPro" id="IPR008928">
    <property type="entry name" value="6-hairpin_glycosidase_sf"/>
</dbReference>
<gene>
    <name evidence="2" type="ORF">GN330_05165</name>
</gene>
<dbReference type="Pfam" id="PF03190">
    <property type="entry name" value="Thioredox_DsbH"/>
    <property type="match status" value="1"/>
</dbReference>
<feature type="domain" description="Spermatogenesis-associated protein 20-like TRX" evidence="1">
    <location>
        <begin position="7"/>
        <end position="166"/>
    </location>
</feature>